<evidence type="ECO:0000313" key="7">
    <source>
        <dbReference type="Proteomes" id="UP000243924"/>
    </source>
</evidence>
<evidence type="ECO:0000256" key="3">
    <source>
        <dbReference type="ARBA" id="ARBA00022833"/>
    </source>
</evidence>
<sequence>MDAALKAELRQLLHSRLQAAMQQAEGQSTRSEAVELDQAKVGRLSRMDALQQQAMQDATQARVNVQVQRLQRALQQLDSDDFGDCVECGEAITPGRLRIDPAITLCVDCAAELGG</sequence>
<evidence type="ECO:0000259" key="5">
    <source>
        <dbReference type="Pfam" id="PF01258"/>
    </source>
</evidence>
<dbReference type="RefSeq" id="WP_092386936.1">
    <property type="nucleotide sequence ID" value="NZ_LT629787.1"/>
</dbReference>
<evidence type="ECO:0000256" key="2">
    <source>
        <dbReference type="ARBA" id="ARBA00022771"/>
    </source>
</evidence>
<dbReference type="Proteomes" id="UP000243924">
    <property type="component" value="Chromosome I"/>
</dbReference>
<feature type="domain" description="Zinc finger DksA/TraR C4-type" evidence="5">
    <location>
        <begin position="81"/>
        <end position="112"/>
    </location>
</feature>
<accession>A0A1H2GFG5</accession>
<dbReference type="Pfam" id="PF01258">
    <property type="entry name" value="zf-dskA_traR"/>
    <property type="match status" value="1"/>
</dbReference>
<dbReference type="PROSITE" id="PS51128">
    <property type="entry name" value="ZF_DKSA_2"/>
    <property type="match status" value="1"/>
</dbReference>
<evidence type="ECO:0000256" key="1">
    <source>
        <dbReference type="ARBA" id="ARBA00022723"/>
    </source>
</evidence>
<proteinExistence type="predicted"/>
<dbReference type="AlphaFoldDB" id="A0A1H2GFG5"/>
<dbReference type="EMBL" id="LT629787">
    <property type="protein sequence ID" value="SDU18151.1"/>
    <property type="molecule type" value="Genomic_DNA"/>
</dbReference>
<dbReference type="PANTHER" id="PTHR33823:SF2">
    <property type="entry name" value="RNA POLYMERASE-BINDING TRANSCRIPTION FACTOR DKSA"/>
    <property type="match status" value="1"/>
</dbReference>
<name>A0A1H2GFG5_9GAMM</name>
<dbReference type="Gene3D" id="1.20.120.910">
    <property type="entry name" value="DksA, coiled-coil domain"/>
    <property type="match status" value="1"/>
</dbReference>
<dbReference type="GO" id="GO:0008270">
    <property type="term" value="F:zinc ion binding"/>
    <property type="evidence" value="ECO:0007669"/>
    <property type="project" value="UniProtKB-KW"/>
</dbReference>
<dbReference type="PANTHER" id="PTHR33823">
    <property type="entry name" value="RNA POLYMERASE-BINDING TRANSCRIPTION FACTOR DKSA-RELATED"/>
    <property type="match status" value="1"/>
</dbReference>
<dbReference type="OrthoDB" id="6064855at2"/>
<dbReference type="InterPro" id="IPR000962">
    <property type="entry name" value="Znf_DskA_TraR"/>
</dbReference>
<organism evidence="6 7">
    <name type="scientific">Halopseudomonas salegens</name>
    <dbReference type="NCBI Taxonomy" id="1434072"/>
    <lineage>
        <taxon>Bacteria</taxon>
        <taxon>Pseudomonadati</taxon>
        <taxon>Pseudomonadota</taxon>
        <taxon>Gammaproteobacteria</taxon>
        <taxon>Pseudomonadales</taxon>
        <taxon>Pseudomonadaceae</taxon>
        <taxon>Halopseudomonas</taxon>
    </lineage>
</organism>
<keyword evidence="3" id="KW-0862">Zinc</keyword>
<evidence type="ECO:0000313" key="6">
    <source>
        <dbReference type="EMBL" id="SDU18151.1"/>
    </source>
</evidence>
<dbReference type="STRING" id="1434072.SAMN05216210_2256"/>
<keyword evidence="7" id="KW-1185">Reference proteome</keyword>
<keyword evidence="2" id="KW-0863">Zinc-finger</keyword>
<protein>
    <submittedName>
        <fullName evidence="6">Transcriptional regulator, TraR/DksA family</fullName>
    </submittedName>
</protein>
<feature type="zinc finger region" description="dksA C4-type" evidence="4">
    <location>
        <begin position="85"/>
        <end position="109"/>
    </location>
</feature>
<reference evidence="7" key="1">
    <citation type="submission" date="2016-10" db="EMBL/GenBank/DDBJ databases">
        <authorList>
            <person name="Varghese N."/>
            <person name="Submissions S."/>
        </authorList>
    </citation>
    <scope>NUCLEOTIDE SEQUENCE [LARGE SCALE GENOMIC DNA]</scope>
    <source>
        <strain evidence="7">CECT 8338</strain>
    </source>
</reference>
<evidence type="ECO:0000256" key="4">
    <source>
        <dbReference type="PROSITE-ProRule" id="PRU00510"/>
    </source>
</evidence>
<gene>
    <name evidence="6" type="ORF">SAMN05216210_2256</name>
</gene>
<keyword evidence="1" id="KW-0479">Metal-binding</keyword>
<dbReference type="SUPFAM" id="SSF57716">
    <property type="entry name" value="Glucocorticoid receptor-like (DNA-binding domain)"/>
    <property type="match status" value="1"/>
</dbReference>